<comment type="caution">
    <text evidence="1">The sequence shown here is derived from an EMBL/GenBank/DDBJ whole genome shotgun (WGS) entry which is preliminary data.</text>
</comment>
<name>A0A0J6C9P5_9BACT</name>
<protein>
    <submittedName>
        <fullName evidence="1">Uncharacterized protein</fullName>
    </submittedName>
</protein>
<dbReference type="AlphaFoldDB" id="A0A0J6C9P5"/>
<dbReference type="EMBL" id="LFJV01000047">
    <property type="protein sequence ID" value="KMM32926.1"/>
    <property type="molecule type" value="Genomic_DNA"/>
</dbReference>
<evidence type="ECO:0000313" key="2">
    <source>
        <dbReference type="Proteomes" id="UP000036166"/>
    </source>
</evidence>
<gene>
    <name evidence="1" type="ORF">ACM15_14575</name>
</gene>
<reference evidence="1 2" key="1">
    <citation type="submission" date="2015-06" db="EMBL/GenBank/DDBJ databases">
        <title>Draft Genome Sequence of Parabacteroides goldsteinii with Putative Novel Metallo-Beta-Lactamases Isolated from a Blood Culture from a Human Patient.</title>
        <authorList>
            <person name="Krogh T.J."/>
            <person name="Agergaard C.N."/>
            <person name="Moller-Jensen J."/>
            <person name="Justesen U.S."/>
        </authorList>
    </citation>
    <scope>NUCLEOTIDE SEQUENCE [LARGE SCALE GENOMIC DNA]</scope>
    <source>
        <strain evidence="1 2">910340</strain>
    </source>
</reference>
<organism evidence="1 2">
    <name type="scientific">Parabacteroides goldsteinii</name>
    <dbReference type="NCBI Taxonomy" id="328812"/>
    <lineage>
        <taxon>Bacteria</taxon>
        <taxon>Pseudomonadati</taxon>
        <taxon>Bacteroidota</taxon>
        <taxon>Bacteroidia</taxon>
        <taxon>Bacteroidales</taxon>
        <taxon>Tannerellaceae</taxon>
        <taxon>Parabacteroides</taxon>
    </lineage>
</organism>
<dbReference type="PATRIC" id="fig|328812.4.peg.3748"/>
<evidence type="ECO:0000313" key="1">
    <source>
        <dbReference type="EMBL" id="KMM32926.1"/>
    </source>
</evidence>
<accession>A0A0J6C9P5</accession>
<dbReference type="Proteomes" id="UP000036166">
    <property type="component" value="Unassembled WGS sequence"/>
</dbReference>
<sequence length="94" mass="10871">MDTLERMPFKARKAVFDKLLEVADVANLSKDERILYDEALKRYRDYKNTIDYAEEKGVEKGIKSLYLYGSAKFAVHPKTLLITKIQKIKPSSTL</sequence>
<proteinExistence type="predicted"/>